<dbReference type="InterPro" id="IPR003607">
    <property type="entry name" value="HD/PDEase_dom"/>
</dbReference>
<dbReference type="GO" id="GO:0008832">
    <property type="term" value="F:dGTPase activity"/>
    <property type="evidence" value="ECO:0007669"/>
    <property type="project" value="TreeGrafter"/>
</dbReference>
<dbReference type="Proteomes" id="UP000199306">
    <property type="component" value="Unassembled WGS sequence"/>
</dbReference>
<gene>
    <name evidence="2" type="ORF">SAMN04515674_10513</name>
</gene>
<dbReference type="CDD" id="cd00077">
    <property type="entry name" value="HDc"/>
    <property type="match status" value="1"/>
</dbReference>
<proteinExistence type="predicted"/>
<reference evidence="2 3" key="1">
    <citation type="submission" date="2016-10" db="EMBL/GenBank/DDBJ databases">
        <authorList>
            <person name="de Groot N.N."/>
        </authorList>
    </citation>
    <scope>NUCLEOTIDE SEQUENCE [LARGE SCALE GENOMIC DNA]</scope>
    <source>
        <strain evidence="3">E92,LMG 26720,CCM 7988</strain>
    </source>
</reference>
<dbReference type="SUPFAM" id="SSF109604">
    <property type="entry name" value="HD-domain/PDEase-like"/>
    <property type="match status" value="1"/>
</dbReference>
<dbReference type="STRING" id="1079859.SAMN04515674_10513"/>
<dbReference type="InterPro" id="IPR006674">
    <property type="entry name" value="HD_domain"/>
</dbReference>
<keyword evidence="3" id="KW-1185">Reference proteome</keyword>
<name>A0A1I5SGW7_9BACT</name>
<dbReference type="GO" id="GO:0006203">
    <property type="term" value="P:dGTP catabolic process"/>
    <property type="evidence" value="ECO:0007669"/>
    <property type="project" value="TreeGrafter"/>
</dbReference>
<dbReference type="EMBL" id="FOXH01000005">
    <property type="protein sequence ID" value="SFP69747.1"/>
    <property type="molecule type" value="Genomic_DNA"/>
</dbReference>
<dbReference type="InterPro" id="IPR050135">
    <property type="entry name" value="dGTPase-like"/>
</dbReference>
<dbReference type="Pfam" id="PF19276">
    <property type="entry name" value="HD_assoc_2"/>
    <property type="match status" value="1"/>
</dbReference>
<accession>A0A1I5SGW7</accession>
<dbReference type="AlphaFoldDB" id="A0A1I5SGW7"/>
<feature type="domain" description="HD/PDEase" evidence="1">
    <location>
        <begin position="50"/>
        <end position="175"/>
    </location>
</feature>
<dbReference type="PANTHER" id="PTHR11373">
    <property type="entry name" value="DEOXYNUCLEOSIDE TRIPHOSPHATE TRIPHOSPHOHYDROLASE"/>
    <property type="match status" value="1"/>
</dbReference>
<dbReference type="SMART" id="SM00471">
    <property type="entry name" value="HDc"/>
    <property type="match status" value="1"/>
</dbReference>
<evidence type="ECO:0000259" key="1">
    <source>
        <dbReference type="SMART" id="SM00471"/>
    </source>
</evidence>
<organism evidence="2 3">
    <name type="scientific">Pseudarcicella hirudinis</name>
    <dbReference type="NCBI Taxonomy" id="1079859"/>
    <lineage>
        <taxon>Bacteria</taxon>
        <taxon>Pseudomonadati</taxon>
        <taxon>Bacteroidota</taxon>
        <taxon>Cytophagia</taxon>
        <taxon>Cytophagales</taxon>
        <taxon>Flectobacillaceae</taxon>
        <taxon>Pseudarcicella</taxon>
    </lineage>
</organism>
<dbReference type="InterPro" id="IPR045509">
    <property type="entry name" value="HD_assoc_2"/>
</dbReference>
<sequence length="412" mass="47630">MNKRKIINDPVYGFINISTEFIFDIIEHPYFQRLRRIKQLGVAEYVYPGALHTRLHHALGAMHLMNEAIHTLKSKGHEISEHEAESARIAILLHDVGHGPFSHVLENTILNKVNHEAISLLLMKDLNLAFDGKLDLAIKMFSNQYERKFFYQLISSQLDVDRMDYLNRDSFFTGVREGSIGADRILKMLDIVDNELVVEQKGIYSVENFLNARRLMYWQVYLHKTCICAETMLVEIIRRAKDLITEGKEVFATPSLKLFLENDVTLEQFESDKQYLEAFTEMDDSDVMGSIKVWTKHPDKLLSGISRMLLDRKLYKIIMSDVPFDKSHLEKIQIDLLSQENVTEKDLPYLLIEGSNTNAAYLSGKQNINILTKEHTIMDIAEASDLPTIKALSNIVRKYYICWAKNVYLHSK</sequence>
<dbReference type="PANTHER" id="PTHR11373:SF4">
    <property type="entry name" value="DEOXYNUCLEOSIDE TRIPHOSPHATE TRIPHOSPHOHYDROLASE SAMHD1"/>
    <property type="match status" value="1"/>
</dbReference>
<dbReference type="Pfam" id="PF01966">
    <property type="entry name" value="HD"/>
    <property type="match status" value="1"/>
</dbReference>
<dbReference type="RefSeq" id="WP_092016255.1">
    <property type="nucleotide sequence ID" value="NZ_FOXH01000005.1"/>
</dbReference>
<evidence type="ECO:0000313" key="2">
    <source>
        <dbReference type="EMBL" id="SFP69747.1"/>
    </source>
</evidence>
<dbReference type="Gene3D" id="1.10.3210.10">
    <property type="entry name" value="Hypothetical protein af1432"/>
    <property type="match status" value="1"/>
</dbReference>
<protein>
    <recommendedName>
        <fullName evidence="1">HD/PDEase domain-containing protein</fullName>
    </recommendedName>
</protein>
<evidence type="ECO:0000313" key="3">
    <source>
        <dbReference type="Proteomes" id="UP000199306"/>
    </source>
</evidence>
<dbReference type="OrthoDB" id="9803619at2"/>